<evidence type="ECO:0000313" key="3">
    <source>
        <dbReference type="Proteomes" id="UP000887574"/>
    </source>
</evidence>
<dbReference type="PANTHER" id="PTHR45985:SF11">
    <property type="entry name" value="EGF-LIKE DOMAIN-CONTAINING PROTEIN"/>
    <property type="match status" value="1"/>
</dbReference>
<dbReference type="WBParaSite" id="jg5406">
    <property type="protein sequence ID" value="jg5406"/>
    <property type="gene ID" value="jg5406"/>
</dbReference>
<dbReference type="Proteomes" id="UP000887574">
    <property type="component" value="Unplaced"/>
</dbReference>
<evidence type="ECO:0000256" key="1">
    <source>
        <dbReference type="SAM" id="MobiDB-lite"/>
    </source>
</evidence>
<evidence type="ECO:0000259" key="2">
    <source>
        <dbReference type="Pfam" id="PF01683"/>
    </source>
</evidence>
<dbReference type="InterPro" id="IPR006149">
    <property type="entry name" value="EB_dom"/>
</dbReference>
<keyword evidence="3" id="KW-1185">Reference proteome</keyword>
<dbReference type="AlphaFoldDB" id="A0A915EHI3"/>
<dbReference type="PANTHER" id="PTHR45985">
    <property type="match status" value="1"/>
</dbReference>
<feature type="compositionally biased region" description="Polar residues" evidence="1">
    <location>
        <begin position="540"/>
        <end position="565"/>
    </location>
</feature>
<accession>A0A915EHI3</accession>
<organism evidence="3 4">
    <name type="scientific">Ditylenchus dipsaci</name>
    <dbReference type="NCBI Taxonomy" id="166011"/>
    <lineage>
        <taxon>Eukaryota</taxon>
        <taxon>Metazoa</taxon>
        <taxon>Ecdysozoa</taxon>
        <taxon>Nematoda</taxon>
        <taxon>Chromadorea</taxon>
        <taxon>Rhabditida</taxon>
        <taxon>Tylenchina</taxon>
        <taxon>Tylenchomorpha</taxon>
        <taxon>Sphaerularioidea</taxon>
        <taxon>Anguinidae</taxon>
        <taxon>Anguininae</taxon>
        <taxon>Ditylenchus</taxon>
    </lineage>
</organism>
<protein>
    <submittedName>
        <fullName evidence="4">EB domain-containing protein</fullName>
    </submittedName>
</protein>
<dbReference type="Pfam" id="PF01683">
    <property type="entry name" value="EB"/>
    <property type="match status" value="1"/>
</dbReference>
<reference evidence="4" key="1">
    <citation type="submission" date="2022-11" db="UniProtKB">
        <authorList>
            <consortium name="WormBaseParasite"/>
        </authorList>
    </citation>
    <scope>IDENTIFICATION</scope>
</reference>
<name>A0A915EHI3_9BILA</name>
<proteinExistence type="predicted"/>
<sequence length="596" mass="64622">MSMPYGSVANLETLSCVQPLNMANGNSLIQPQQPNAQTSSSAVATTAQQQIQQQYANYYGQASNRYSSQPSVSPSASSSPMGTTSLNQFYRSVLDQLQTARTAVLQQSQNPSTKIVANIQQTVTTGAAPGGSCAHAERCEGGSICMHPMNVCLCPGELESQNGQCVPSYQKAISGIAKVGIGARCNQYNTFCDFESNCVNGYCKCLLPMVEQAGKCVQPTIRKESVCDQQVPVCVCPAGTSLENGWCIQPTRPPPNPPAPATTNLITEHTANGNYKPELRESGSAYVTGGGYIPPSSPPASTETFSKQNPIKKPAVHVGNAHKQQSAVVTVIFPGQKGCDNDLQCTTAYAGTRCINRQCVCPPGSRLLSKLAYQRMPGQESSATSPIPSPPVPASPIAVTTEFVIASSANYSPKQCVARPDSMPISNHQTTVCIQDRMPTNFLCLDNRCECPPERVRHNSECVSVLPLDSTLEDLNKEEGLREAPVLRQTLEHRTNFSTIAMLKNAHIRPYEEIPSFGQLTSNQVMQDTEKRRRKRDSWSRTSMVKHNGEQQHMQPAQSSHSNTPYRSINSECMGADRALVWSICRNSMCRCVDGS</sequence>
<dbReference type="InterPro" id="IPR052740">
    <property type="entry name" value="CE4"/>
</dbReference>
<feature type="region of interest" description="Disordered" evidence="1">
    <location>
        <begin position="522"/>
        <end position="565"/>
    </location>
</feature>
<feature type="domain" description="EB" evidence="2">
    <location>
        <begin position="327"/>
        <end position="366"/>
    </location>
</feature>
<evidence type="ECO:0000313" key="4">
    <source>
        <dbReference type="WBParaSite" id="jg5406"/>
    </source>
</evidence>